<accession>A0AAN6GDM8</accession>
<feature type="signal peptide" evidence="2">
    <location>
        <begin position="1"/>
        <end position="27"/>
    </location>
</feature>
<gene>
    <name evidence="3" type="ORF">OC842_003629</name>
</gene>
<evidence type="ECO:0000256" key="1">
    <source>
        <dbReference type="SAM" id="MobiDB-lite"/>
    </source>
</evidence>
<dbReference type="InterPro" id="IPR029058">
    <property type="entry name" value="AB_hydrolase_fold"/>
</dbReference>
<dbReference type="EMBL" id="JAPDMQ010000186">
    <property type="protein sequence ID" value="KAK0531440.1"/>
    <property type="molecule type" value="Genomic_DNA"/>
</dbReference>
<feature type="compositionally biased region" description="Low complexity" evidence="1">
    <location>
        <begin position="519"/>
        <end position="553"/>
    </location>
</feature>
<protein>
    <recommendedName>
        <fullName evidence="5">Feruloyl esterase</fullName>
    </recommendedName>
</protein>
<reference evidence="3" key="1">
    <citation type="journal article" date="2023" name="PhytoFront">
        <title>Draft Genome Resources of Seven Strains of Tilletia horrida, Causal Agent of Kernel Smut of Rice.</title>
        <authorList>
            <person name="Khanal S."/>
            <person name="Antony Babu S."/>
            <person name="Zhou X.G."/>
        </authorList>
    </citation>
    <scope>NUCLEOTIDE SEQUENCE</scope>
    <source>
        <strain evidence="3">TX3</strain>
    </source>
</reference>
<keyword evidence="2" id="KW-0732">Signal</keyword>
<evidence type="ECO:0000313" key="3">
    <source>
        <dbReference type="EMBL" id="KAK0531440.1"/>
    </source>
</evidence>
<feature type="region of interest" description="Disordered" evidence="1">
    <location>
        <begin position="500"/>
        <end position="587"/>
    </location>
</feature>
<dbReference type="SUPFAM" id="SSF53474">
    <property type="entry name" value="alpha/beta-Hydrolases"/>
    <property type="match status" value="1"/>
</dbReference>
<dbReference type="Gene3D" id="3.40.50.1820">
    <property type="entry name" value="alpha/beta hydrolase"/>
    <property type="match status" value="1"/>
</dbReference>
<comment type="caution">
    <text evidence="3">The sequence shown here is derived from an EMBL/GenBank/DDBJ whole genome shotgun (WGS) entry which is preliminary data.</text>
</comment>
<evidence type="ECO:0008006" key="5">
    <source>
        <dbReference type="Google" id="ProtNLM"/>
    </source>
</evidence>
<name>A0AAN6GDM8_9BASI</name>
<feature type="compositionally biased region" description="Basic residues" evidence="1">
    <location>
        <begin position="572"/>
        <end position="587"/>
    </location>
</feature>
<dbReference type="Proteomes" id="UP001176521">
    <property type="component" value="Unassembled WGS sequence"/>
</dbReference>
<feature type="compositionally biased region" description="Polar residues" evidence="1">
    <location>
        <begin position="554"/>
        <end position="569"/>
    </location>
</feature>
<proteinExistence type="predicted"/>
<sequence>MRFATTTALFSVLAALVAIAPPTLTQAALASGLGTFTSTATGRWLYYDQATDQIMFGSYAGGAVTPATVFNITPSASAGNYKVQVTDNRLYVSSGSTGSGIATANVKTPNHYTVFNLTQSSDGSFYFRAWNGGWPSTMFGAMDTSKRLVFDIKPADMTSAVKFKWTPKPYSSTSGLTYRTFTAGSDAGAIKYNVSVFYPKLNGQMYAYSVRWIGDYHQPGRPMMLYLGGSDSRTNQILEETDVLAKTQSTGFPKVVSFNSTIAQALLKNYLLVVPASPTCYNTSTNTFNNNNCGISTKMHFLKHYRPWELKRIYDEVLSRFSFDTTRFAVVGTGMGGRGGLRFLLDYPTLPSAVSMVSGALETNTSSYIKALPYIAWNSGEGCWDVSQPNVGGKCAAKDVVQPTMDHASRLKGFPIRLWSSRNDDVDTLAEAKQTCDGVNSLGGDACTVIDTKAPSHPAMAYYGRDVSDVDWLLSFRRPAGKNSQPVAPLAKPVIYLSVPTSASSSSDSPDRTEYAEESATTTTDSPSPSTPAPTDTSSSTTTDAGVTPTTDPSTLSTEPSSAAPTTDSLARRHAKPNYRFKPRMPM</sequence>
<organism evidence="3 4">
    <name type="scientific">Tilletia horrida</name>
    <dbReference type="NCBI Taxonomy" id="155126"/>
    <lineage>
        <taxon>Eukaryota</taxon>
        <taxon>Fungi</taxon>
        <taxon>Dikarya</taxon>
        <taxon>Basidiomycota</taxon>
        <taxon>Ustilaginomycotina</taxon>
        <taxon>Exobasidiomycetes</taxon>
        <taxon>Tilletiales</taxon>
        <taxon>Tilletiaceae</taxon>
        <taxon>Tilletia</taxon>
    </lineage>
</organism>
<feature type="chain" id="PRO_5042969585" description="Feruloyl esterase" evidence="2">
    <location>
        <begin position="28"/>
        <end position="587"/>
    </location>
</feature>
<evidence type="ECO:0000313" key="4">
    <source>
        <dbReference type="Proteomes" id="UP001176521"/>
    </source>
</evidence>
<evidence type="ECO:0000256" key="2">
    <source>
        <dbReference type="SAM" id="SignalP"/>
    </source>
</evidence>
<keyword evidence="4" id="KW-1185">Reference proteome</keyword>
<dbReference type="AlphaFoldDB" id="A0AAN6GDM8"/>